<keyword evidence="1" id="KW-1133">Transmembrane helix</keyword>
<dbReference type="EMBL" id="BTRK01000002">
    <property type="protein sequence ID" value="GMR38161.1"/>
    <property type="molecule type" value="Genomic_DNA"/>
</dbReference>
<evidence type="ECO:0000256" key="1">
    <source>
        <dbReference type="SAM" id="Phobius"/>
    </source>
</evidence>
<evidence type="ECO:0000313" key="3">
    <source>
        <dbReference type="Proteomes" id="UP001328107"/>
    </source>
</evidence>
<proteinExistence type="predicted"/>
<keyword evidence="1" id="KW-0812">Transmembrane</keyword>
<name>A0AAN4ZCC3_9BILA</name>
<feature type="transmembrane region" description="Helical" evidence="1">
    <location>
        <begin position="73"/>
        <end position="92"/>
    </location>
</feature>
<comment type="caution">
    <text evidence="2">The sequence shown here is derived from an EMBL/GenBank/DDBJ whole genome shotgun (WGS) entry which is preliminary data.</text>
</comment>
<keyword evidence="3" id="KW-1185">Reference proteome</keyword>
<keyword evidence="1" id="KW-0472">Membrane</keyword>
<organism evidence="2 3">
    <name type="scientific">Pristionchus mayeri</name>
    <dbReference type="NCBI Taxonomy" id="1317129"/>
    <lineage>
        <taxon>Eukaryota</taxon>
        <taxon>Metazoa</taxon>
        <taxon>Ecdysozoa</taxon>
        <taxon>Nematoda</taxon>
        <taxon>Chromadorea</taxon>
        <taxon>Rhabditida</taxon>
        <taxon>Rhabditina</taxon>
        <taxon>Diplogasteromorpha</taxon>
        <taxon>Diplogasteroidea</taxon>
        <taxon>Neodiplogasteridae</taxon>
        <taxon>Pristionchus</taxon>
    </lineage>
</organism>
<accession>A0AAN4ZCC3</accession>
<reference evidence="3" key="1">
    <citation type="submission" date="2022-10" db="EMBL/GenBank/DDBJ databases">
        <title>Genome assembly of Pristionchus species.</title>
        <authorList>
            <person name="Yoshida K."/>
            <person name="Sommer R.J."/>
        </authorList>
    </citation>
    <scope>NUCLEOTIDE SEQUENCE [LARGE SCALE GENOMIC DNA]</scope>
    <source>
        <strain evidence="3">RS5460</strain>
    </source>
</reference>
<protein>
    <submittedName>
        <fullName evidence="2">Uncharacterized protein</fullName>
    </submittedName>
</protein>
<gene>
    <name evidence="2" type="ORF">PMAYCL1PPCAC_08356</name>
</gene>
<evidence type="ECO:0000313" key="2">
    <source>
        <dbReference type="EMBL" id="GMR38161.1"/>
    </source>
</evidence>
<feature type="transmembrane region" description="Helical" evidence="1">
    <location>
        <begin position="12"/>
        <end position="30"/>
    </location>
</feature>
<sequence>MWCRRVLKIELLIFLGITVMSVSEIVQSLLECCTITIHQIHDNVYALVPLGPIGWISQAKYNAASGEFATQTFIFLLWIPALCILQYLHLAIRKWTNNLRI</sequence>
<dbReference type="AlphaFoldDB" id="A0AAN4ZCC3"/>
<dbReference type="Proteomes" id="UP001328107">
    <property type="component" value="Unassembled WGS sequence"/>
</dbReference>
<feature type="non-terminal residue" evidence="2">
    <location>
        <position position="101"/>
    </location>
</feature>